<feature type="compositionally biased region" description="Low complexity" evidence="5">
    <location>
        <begin position="577"/>
        <end position="586"/>
    </location>
</feature>
<keyword evidence="3" id="KW-0804">Transcription</keyword>
<organism evidence="8 9">
    <name type="scientific">Penicillium olsonii</name>
    <dbReference type="NCBI Taxonomy" id="99116"/>
    <lineage>
        <taxon>Eukaryota</taxon>
        <taxon>Fungi</taxon>
        <taxon>Dikarya</taxon>
        <taxon>Ascomycota</taxon>
        <taxon>Pezizomycotina</taxon>
        <taxon>Eurotiomycetes</taxon>
        <taxon>Eurotiomycetidae</taxon>
        <taxon>Eurotiales</taxon>
        <taxon>Aspergillaceae</taxon>
        <taxon>Penicillium</taxon>
    </lineage>
</organism>
<name>A0A9W4MRH5_PENOL</name>
<dbReference type="InterPro" id="IPR041499">
    <property type="entry name" value="Tfc1/Sfc1_N"/>
</dbReference>
<feature type="region of interest" description="Disordered" evidence="5">
    <location>
        <begin position="527"/>
        <end position="612"/>
    </location>
</feature>
<evidence type="ECO:0000313" key="9">
    <source>
        <dbReference type="Proteomes" id="UP001153618"/>
    </source>
</evidence>
<gene>
    <name evidence="8" type="ORF">POLS_LOCUS2578</name>
</gene>
<dbReference type="InterPro" id="IPR042536">
    <property type="entry name" value="TFIIIC_tauA_Sfc1"/>
</dbReference>
<evidence type="ECO:0000259" key="6">
    <source>
        <dbReference type="Pfam" id="PF09734"/>
    </source>
</evidence>
<dbReference type="AlphaFoldDB" id="A0A9W4MRH5"/>
<dbReference type="Proteomes" id="UP001153618">
    <property type="component" value="Unassembled WGS sequence"/>
</dbReference>
<keyword evidence="4" id="KW-0539">Nucleus</keyword>
<dbReference type="Gene3D" id="3.30.200.160">
    <property type="entry name" value="TFIIIC, subcomplex tauA, subunit Sfc1, barrel domain"/>
    <property type="match status" value="1"/>
</dbReference>
<feature type="compositionally biased region" description="Basic and acidic residues" evidence="5">
    <location>
        <begin position="528"/>
        <end position="545"/>
    </location>
</feature>
<accession>A0A9W4MRH5</accession>
<dbReference type="InterPro" id="IPR040454">
    <property type="entry name" value="TF_IIIC_Tfc1/Sfc1"/>
</dbReference>
<dbReference type="Pfam" id="PF17682">
    <property type="entry name" value="Tau95_N"/>
    <property type="match status" value="1"/>
</dbReference>
<feature type="domain" description="Transcription factor IIIC subunit 5 HTH" evidence="6">
    <location>
        <begin position="229"/>
        <end position="354"/>
    </location>
</feature>
<reference evidence="8" key="1">
    <citation type="submission" date="2021-07" db="EMBL/GenBank/DDBJ databases">
        <authorList>
            <person name="Branca A.L. A."/>
        </authorList>
    </citation>
    <scope>NUCLEOTIDE SEQUENCE</scope>
</reference>
<comment type="subcellular location">
    <subcellularLocation>
        <location evidence="1">Nucleus</location>
    </subcellularLocation>
</comment>
<feature type="region of interest" description="Disordered" evidence="5">
    <location>
        <begin position="88"/>
        <end position="119"/>
    </location>
</feature>
<evidence type="ECO:0000256" key="4">
    <source>
        <dbReference type="ARBA" id="ARBA00023242"/>
    </source>
</evidence>
<proteinExistence type="predicted"/>
<evidence type="ECO:0000256" key="5">
    <source>
        <dbReference type="SAM" id="MobiDB-lite"/>
    </source>
</evidence>
<evidence type="ECO:0000256" key="1">
    <source>
        <dbReference type="ARBA" id="ARBA00004123"/>
    </source>
</evidence>
<dbReference type="PANTHER" id="PTHR13230:SF5">
    <property type="entry name" value="GENERAL TRANSCRIPTION FACTOR 3C POLYPEPTIDE 5"/>
    <property type="match status" value="1"/>
</dbReference>
<sequence>MDEQRSPWTAPFYAVPSRQLVSVEHPAIVRNVDKAIETLQGDIGIKSILDPDKEDPQANLLLRPGDAMARPVQSTHVPSNNVLLKVTVPKRTGRKRKLGSDGPFEDAPESGAKDPRRRTAKDLLRSLSDNSDKYQIEPVGGIEHTHLFRGMPDFVYSTAASSFTNRFKDQILSYDCELHQVPYIKTQLTLPSRQNETIRHRHEQRCPQKRGHYPTTLIQPRRRSIPLHKMTQSGELETFNTSTANKVLTHLVPYDIPTVPAKPREDLAPIESLDTSMKETIATIQSLYEKHPVWTRRGIRNNLPSDEQRTCLRYAIPYIGYIFRSGPWRDAIVKLGVDPRTSPDYRHYQTFMFRLYSREAELARDGAGGRRHNLPRPSEVRLDKDDSSAVSEGHIFTGKLPFSPDGRIWMVGDIQDPQLRATLYPEEQGEDFLRKECDILTDGWFSNGTLAKAKTVMRAKIAVLMEGREPVDEDYALIMKLPTHAHSEEDFPSFSVDIETSSSKEIALATEVRSVIRGSPLWRTLTAGKDKEKKEKAKKEKEKEKKNKGKKKDEEQEVEFDQSEGEEEEMERREMIAEQVAAAAAARDADEANGEGEGDGEESDRVDEDEEE</sequence>
<feature type="domain" description="Transcription factor IIIC subunit Tfc1/Sfc1 triple barrel" evidence="7">
    <location>
        <begin position="21"/>
        <end position="157"/>
    </location>
</feature>
<dbReference type="PANTHER" id="PTHR13230">
    <property type="entry name" value="GENERAL TRANSCRIPTION FACTOR IIIC, POLYPEPTIDE 5"/>
    <property type="match status" value="1"/>
</dbReference>
<protein>
    <submittedName>
        <fullName evidence="8">Uncharacterized protein</fullName>
    </submittedName>
</protein>
<dbReference type="GO" id="GO:0005634">
    <property type="term" value="C:nucleus"/>
    <property type="evidence" value="ECO:0007669"/>
    <property type="project" value="UniProtKB-SubCell"/>
</dbReference>
<comment type="caution">
    <text evidence="8">The sequence shown here is derived from an EMBL/GenBank/DDBJ whole genome shotgun (WGS) entry which is preliminary data.</text>
</comment>
<evidence type="ECO:0000259" key="7">
    <source>
        <dbReference type="Pfam" id="PF17682"/>
    </source>
</evidence>
<evidence type="ECO:0000313" key="8">
    <source>
        <dbReference type="EMBL" id="CAG8026368.1"/>
    </source>
</evidence>
<dbReference type="InterPro" id="IPR019136">
    <property type="entry name" value="TF_IIIC_su-5_HTH"/>
</dbReference>
<dbReference type="GO" id="GO:0001002">
    <property type="term" value="F:RNA polymerase III type 1 promoter sequence-specific DNA binding"/>
    <property type="evidence" value="ECO:0007669"/>
    <property type="project" value="TreeGrafter"/>
</dbReference>
<dbReference type="Pfam" id="PF09734">
    <property type="entry name" value="Tau95"/>
    <property type="match status" value="1"/>
</dbReference>
<dbReference type="GO" id="GO:0000127">
    <property type="term" value="C:transcription factor TFIIIC complex"/>
    <property type="evidence" value="ECO:0007669"/>
    <property type="project" value="InterPro"/>
</dbReference>
<feature type="compositionally biased region" description="Acidic residues" evidence="5">
    <location>
        <begin position="591"/>
        <end position="612"/>
    </location>
</feature>
<evidence type="ECO:0000256" key="3">
    <source>
        <dbReference type="ARBA" id="ARBA00023163"/>
    </source>
</evidence>
<dbReference type="OrthoDB" id="5598268at2759"/>
<dbReference type="GO" id="GO:0001003">
    <property type="term" value="F:RNA polymerase III type 2 promoter sequence-specific DNA binding"/>
    <property type="evidence" value="ECO:0007669"/>
    <property type="project" value="TreeGrafter"/>
</dbReference>
<evidence type="ECO:0000256" key="2">
    <source>
        <dbReference type="ARBA" id="ARBA00023125"/>
    </source>
</evidence>
<keyword evidence="9" id="KW-1185">Reference proteome</keyword>
<keyword evidence="2" id="KW-0238">DNA-binding</keyword>
<dbReference type="EMBL" id="CAJVOS010000015">
    <property type="protein sequence ID" value="CAG8026368.1"/>
    <property type="molecule type" value="Genomic_DNA"/>
</dbReference>
<dbReference type="GO" id="GO:0006384">
    <property type="term" value="P:transcription initiation at RNA polymerase III promoter"/>
    <property type="evidence" value="ECO:0007669"/>
    <property type="project" value="InterPro"/>
</dbReference>
<feature type="compositionally biased region" description="Acidic residues" evidence="5">
    <location>
        <begin position="555"/>
        <end position="569"/>
    </location>
</feature>